<dbReference type="PROSITE" id="PS00697">
    <property type="entry name" value="DNA_LIGASE_A1"/>
    <property type="match status" value="1"/>
</dbReference>
<dbReference type="InterPro" id="IPR012308">
    <property type="entry name" value="DNA_ligase_ATP-dep_N"/>
</dbReference>
<dbReference type="STRING" id="1051891.A0A0C3LU26"/>
<dbReference type="Gene3D" id="2.40.50.140">
    <property type="entry name" value="Nucleic acid-binding proteins"/>
    <property type="match status" value="1"/>
</dbReference>
<dbReference type="InterPro" id="IPR036599">
    <property type="entry name" value="DNA_ligase_N_sf"/>
</dbReference>
<evidence type="ECO:0000313" key="8">
    <source>
        <dbReference type="EMBL" id="KIO24857.1"/>
    </source>
</evidence>
<dbReference type="GO" id="GO:0006303">
    <property type="term" value="P:double-strand break repair via nonhomologous end joining"/>
    <property type="evidence" value="ECO:0007669"/>
    <property type="project" value="TreeGrafter"/>
</dbReference>
<dbReference type="Gene3D" id="3.30.470.30">
    <property type="entry name" value="DNA ligase/mRNA capping enzyme"/>
    <property type="match status" value="1"/>
</dbReference>
<evidence type="ECO:0000256" key="1">
    <source>
        <dbReference type="ARBA" id="ARBA00007572"/>
    </source>
</evidence>
<evidence type="ECO:0000313" key="9">
    <source>
        <dbReference type="Proteomes" id="UP000054248"/>
    </source>
</evidence>
<feature type="region of interest" description="Disordered" evidence="6">
    <location>
        <begin position="974"/>
        <end position="997"/>
    </location>
</feature>
<keyword evidence="2" id="KW-0436">Ligase</keyword>
<dbReference type="PANTHER" id="PTHR45997:SF1">
    <property type="entry name" value="DNA LIGASE 4"/>
    <property type="match status" value="1"/>
</dbReference>
<keyword evidence="5" id="KW-0539">Nucleus</keyword>
<reference evidence="8 9" key="1">
    <citation type="submission" date="2014-04" db="EMBL/GenBank/DDBJ databases">
        <authorList>
            <consortium name="DOE Joint Genome Institute"/>
            <person name="Kuo A."/>
            <person name="Girlanda M."/>
            <person name="Perotto S."/>
            <person name="Kohler A."/>
            <person name="Nagy L.G."/>
            <person name="Floudas D."/>
            <person name="Copeland A."/>
            <person name="Barry K.W."/>
            <person name="Cichocki N."/>
            <person name="Veneault-Fourrey C."/>
            <person name="LaButti K."/>
            <person name="Lindquist E.A."/>
            <person name="Lipzen A."/>
            <person name="Lundell T."/>
            <person name="Morin E."/>
            <person name="Murat C."/>
            <person name="Sun H."/>
            <person name="Tunlid A."/>
            <person name="Henrissat B."/>
            <person name="Grigoriev I.V."/>
            <person name="Hibbett D.S."/>
            <person name="Martin F."/>
            <person name="Nordberg H.P."/>
            <person name="Cantor M.N."/>
            <person name="Hua S.X."/>
        </authorList>
    </citation>
    <scope>NUCLEOTIDE SEQUENCE [LARGE SCALE GENOMIC DNA]</scope>
    <source>
        <strain evidence="8 9">MUT 4182</strain>
    </source>
</reference>
<protein>
    <recommendedName>
        <fullName evidence="7">ATP-dependent DNA ligase family profile domain-containing protein</fullName>
    </recommendedName>
</protein>
<dbReference type="SUPFAM" id="SSF56091">
    <property type="entry name" value="DNA ligase/mRNA capping enzyme, catalytic domain"/>
    <property type="match status" value="1"/>
</dbReference>
<dbReference type="EMBL" id="KN823053">
    <property type="protein sequence ID" value="KIO24857.1"/>
    <property type="molecule type" value="Genomic_DNA"/>
</dbReference>
<dbReference type="InterPro" id="IPR029710">
    <property type="entry name" value="LIG4"/>
</dbReference>
<dbReference type="InterPro" id="IPR012340">
    <property type="entry name" value="NA-bd_OB-fold"/>
</dbReference>
<dbReference type="Gene3D" id="1.10.3260.10">
    <property type="entry name" value="DNA ligase, ATP-dependent, N-terminal domain"/>
    <property type="match status" value="1"/>
</dbReference>
<gene>
    <name evidence="8" type="ORF">M407DRAFT_25816</name>
</gene>
<evidence type="ECO:0000256" key="6">
    <source>
        <dbReference type="SAM" id="MobiDB-lite"/>
    </source>
</evidence>
<feature type="domain" description="ATP-dependent DNA ligase family profile" evidence="7">
    <location>
        <begin position="476"/>
        <end position="612"/>
    </location>
</feature>
<dbReference type="GO" id="GO:0006310">
    <property type="term" value="P:DNA recombination"/>
    <property type="evidence" value="ECO:0007669"/>
    <property type="project" value="InterPro"/>
</dbReference>
<evidence type="ECO:0000256" key="3">
    <source>
        <dbReference type="ARBA" id="ARBA00022741"/>
    </source>
</evidence>
<proteinExistence type="inferred from homology"/>
<keyword evidence="3" id="KW-0547">Nucleotide-binding</keyword>
<feature type="compositionally biased region" description="Pro residues" evidence="6">
    <location>
        <begin position="879"/>
        <end position="890"/>
    </location>
</feature>
<dbReference type="InterPro" id="IPR012310">
    <property type="entry name" value="DNA_ligase_ATP-dep_cent"/>
</dbReference>
<feature type="region of interest" description="Disordered" evidence="6">
    <location>
        <begin position="825"/>
        <end position="946"/>
    </location>
</feature>
<keyword evidence="9" id="KW-1185">Reference proteome</keyword>
<dbReference type="Proteomes" id="UP000054248">
    <property type="component" value="Unassembled WGS sequence"/>
</dbReference>
<dbReference type="InterPro" id="IPR016059">
    <property type="entry name" value="DNA_ligase_ATP-dep_CS"/>
</dbReference>
<reference evidence="9" key="2">
    <citation type="submission" date="2015-01" db="EMBL/GenBank/DDBJ databases">
        <title>Evolutionary Origins and Diversification of the Mycorrhizal Mutualists.</title>
        <authorList>
            <consortium name="DOE Joint Genome Institute"/>
            <consortium name="Mycorrhizal Genomics Consortium"/>
            <person name="Kohler A."/>
            <person name="Kuo A."/>
            <person name="Nagy L.G."/>
            <person name="Floudas D."/>
            <person name="Copeland A."/>
            <person name="Barry K.W."/>
            <person name="Cichocki N."/>
            <person name="Veneault-Fourrey C."/>
            <person name="LaButti K."/>
            <person name="Lindquist E.A."/>
            <person name="Lipzen A."/>
            <person name="Lundell T."/>
            <person name="Morin E."/>
            <person name="Murat C."/>
            <person name="Riley R."/>
            <person name="Ohm R."/>
            <person name="Sun H."/>
            <person name="Tunlid A."/>
            <person name="Henrissat B."/>
            <person name="Grigoriev I.V."/>
            <person name="Hibbett D.S."/>
            <person name="Martin F."/>
        </authorList>
    </citation>
    <scope>NUCLEOTIDE SEQUENCE [LARGE SCALE GENOMIC DNA]</scope>
    <source>
        <strain evidence="9">MUT 4182</strain>
    </source>
</reference>
<dbReference type="PROSITE" id="PS50160">
    <property type="entry name" value="DNA_LIGASE_A3"/>
    <property type="match status" value="1"/>
</dbReference>
<dbReference type="AlphaFoldDB" id="A0A0C3LU26"/>
<dbReference type="GO" id="GO:0032807">
    <property type="term" value="C:DNA ligase IV complex"/>
    <property type="evidence" value="ECO:0007669"/>
    <property type="project" value="TreeGrafter"/>
</dbReference>
<comment type="similarity">
    <text evidence="1">Belongs to the ATP-dependent DNA ligase family.</text>
</comment>
<evidence type="ECO:0000256" key="5">
    <source>
        <dbReference type="ARBA" id="ARBA00023242"/>
    </source>
</evidence>
<dbReference type="Pfam" id="PF04675">
    <property type="entry name" value="DNA_ligase_A_N"/>
    <property type="match status" value="1"/>
</dbReference>
<evidence type="ECO:0000256" key="4">
    <source>
        <dbReference type="ARBA" id="ARBA00022840"/>
    </source>
</evidence>
<keyword evidence="4" id="KW-0067">ATP-binding</keyword>
<feature type="compositionally biased region" description="Basic and acidic residues" evidence="6">
    <location>
        <begin position="836"/>
        <end position="849"/>
    </location>
</feature>
<dbReference type="GO" id="GO:0003677">
    <property type="term" value="F:DNA binding"/>
    <property type="evidence" value="ECO:0007669"/>
    <property type="project" value="InterPro"/>
</dbReference>
<sequence>MSESCTESWPESGAVPVPYELTFSHLLSLVERIGSIEPRKAQLSTTQRAATTEDRVKDTFRRWRQSLKEPLFQGCTKIIFRLLFPEHDTRRTYDMQETRLIEALSDVLEIPHAKERLKSWLSLSFTPGRPVSGCLGDEVRRVAFTRPMNTPGMEISLHDIDCLLDELAAHSPFSDVGVVSSAPPPRPRKQIIADLYRTLTPQGAACMTQIILKDLRPLLYPMPSSRTTSNLLHYNANALHELTIHEAMHIWDPRMLKIYRIRATVDAAADSFDGLVAGAPQSEVFCPTFGVPIEIPKCMKGQGCKKVIETLQNGPQSETAWAETKYDGERMQIHIDQTRQLGDQIRIISKSKRDSTLDRVASHCVIQASLGFPITTPIQDELILERRGSNLDFSRQVQRTAILEAELVCYNESEKRIDEFWRIRSLLESTAQGARSRFHAARLRSLDAREEDSQDNIHQDSLESNASDGGRRHFMLVFFDVLYVDGASLVSKSYEHRRKTLERIINPIPGFSVLAERVQIKLGQSDSIEQLRSIMARRIAEFEEGLVIKPACSRYNELTPNMRWIKLKKDYIPGLGDTLDLVVVGACWEKDRGRELRVGPETFTTFFIGAIDKALERRRTVRGKVHITILFSCSYGLSRQQLEEFNWDIRNRKYHRYDFQKLGDLSYTFELGKGVFQKPSIMFSEPALLEVSGAGFTKSAGAKHYELRFPRITKIWNPRERSWFDGVDLEEFHRIACAAVGRDPPQKRTSDVMKRIWDLPTSPGMRCPNHQRRLTQDWDSRLAAVDGHQVALKPKRPSRAATWASISPSPSPFRVFGHLSNVEPTPTAPKLLAFGKPEKSPDKERKASLDPDVENNPEVAKPSNSPKTPIPSLVRLPVSPSPTPPPPPVSSPLKRRASSIDIRQHHSLEGGALRLPRKRHSDESTSGVQARPTAALLPSKPPKRQRTELYVHPVPSARPSLNRCSTEVPTLESLLTSPRFGGPASTPKAPRRGVRGTQSMHVMPASKDVPVKWSLDEGSLFYIQPSANPEPYSLVAGRYASQRLGTLDALLWGIGWQQGVSVEFKAQAKRGFIFVDVGEPKCLRELIDSLEARWAGVKQESRPVAGPLFVLSFEDLGNLYRSQSSGSKDITPIWSSCIL</sequence>
<evidence type="ECO:0000256" key="2">
    <source>
        <dbReference type="ARBA" id="ARBA00022598"/>
    </source>
</evidence>
<dbReference type="PANTHER" id="PTHR45997">
    <property type="entry name" value="DNA LIGASE 4"/>
    <property type="match status" value="1"/>
</dbReference>
<dbReference type="GO" id="GO:0006297">
    <property type="term" value="P:nucleotide-excision repair, DNA gap filling"/>
    <property type="evidence" value="ECO:0007669"/>
    <property type="project" value="TreeGrafter"/>
</dbReference>
<dbReference type="HOGENOM" id="CLU_004299_2_0_1"/>
<accession>A0A0C3LU26</accession>
<dbReference type="Pfam" id="PF01068">
    <property type="entry name" value="DNA_ligase_A_M"/>
    <property type="match status" value="1"/>
</dbReference>
<name>A0A0C3LU26_9AGAM</name>
<dbReference type="GO" id="GO:0005524">
    <property type="term" value="F:ATP binding"/>
    <property type="evidence" value="ECO:0007669"/>
    <property type="project" value="UniProtKB-KW"/>
</dbReference>
<dbReference type="GO" id="GO:0003910">
    <property type="term" value="F:DNA ligase (ATP) activity"/>
    <property type="evidence" value="ECO:0007669"/>
    <property type="project" value="InterPro"/>
</dbReference>
<organism evidence="8 9">
    <name type="scientific">Tulasnella calospora MUT 4182</name>
    <dbReference type="NCBI Taxonomy" id="1051891"/>
    <lineage>
        <taxon>Eukaryota</taxon>
        <taxon>Fungi</taxon>
        <taxon>Dikarya</taxon>
        <taxon>Basidiomycota</taxon>
        <taxon>Agaricomycotina</taxon>
        <taxon>Agaricomycetes</taxon>
        <taxon>Cantharellales</taxon>
        <taxon>Tulasnellaceae</taxon>
        <taxon>Tulasnella</taxon>
    </lineage>
</organism>
<dbReference type="OrthoDB" id="7482721at2759"/>
<evidence type="ECO:0000259" key="7">
    <source>
        <dbReference type="PROSITE" id="PS50160"/>
    </source>
</evidence>